<comment type="caution">
    <text evidence="1">The sequence shown here is derived from an EMBL/GenBank/DDBJ whole genome shotgun (WGS) entry which is preliminary data.</text>
</comment>
<protein>
    <submittedName>
        <fullName evidence="1">Uncharacterized protein</fullName>
    </submittedName>
</protein>
<organism evidence="1 2">
    <name type="scientific">Platanthera guangdongensis</name>
    <dbReference type="NCBI Taxonomy" id="2320717"/>
    <lineage>
        <taxon>Eukaryota</taxon>
        <taxon>Viridiplantae</taxon>
        <taxon>Streptophyta</taxon>
        <taxon>Embryophyta</taxon>
        <taxon>Tracheophyta</taxon>
        <taxon>Spermatophyta</taxon>
        <taxon>Magnoliopsida</taxon>
        <taxon>Liliopsida</taxon>
        <taxon>Asparagales</taxon>
        <taxon>Orchidaceae</taxon>
        <taxon>Orchidoideae</taxon>
        <taxon>Orchideae</taxon>
        <taxon>Orchidinae</taxon>
        <taxon>Platanthera</taxon>
    </lineage>
</organism>
<dbReference type="EMBL" id="JBBWWR010000017">
    <property type="protein sequence ID" value="KAK8945906.1"/>
    <property type="molecule type" value="Genomic_DNA"/>
</dbReference>
<name>A0ABR2LNP5_9ASPA</name>
<keyword evidence="2" id="KW-1185">Reference proteome</keyword>
<accession>A0ABR2LNP5</accession>
<evidence type="ECO:0000313" key="2">
    <source>
        <dbReference type="Proteomes" id="UP001412067"/>
    </source>
</evidence>
<dbReference type="Proteomes" id="UP001412067">
    <property type="component" value="Unassembled WGS sequence"/>
</dbReference>
<evidence type="ECO:0000313" key="1">
    <source>
        <dbReference type="EMBL" id="KAK8945906.1"/>
    </source>
</evidence>
<gene>
    <name evidence="1" type="ORF">KSP40_PGU011412</name>
</gene>
<sequence>MPRSTCTVPSIKQCLDYSGLKHILESLPVLLNPMEIKTKEASLAEEGKTDEIFATIDGRYDPNRVRLWLELKSTATSLAVCSLASSDLATLESLRYFFSDKLFSILLCWAKDSLYISLGFILHSTHPSPPSRLPQEPRRKLGASVVGAQIDCDLLAGGQIIAGGVLSQIL</sequence>
<proteinExistence type="predicted"/>
<reference evidence="1 2" key="1">
    <citation type="journal article" date="2022" name="Nat. Plants">
        <title>Genomes of leafy and leafless Platanthera orchids illuminate the evolution of mycoheterotrophy.</title>
        <authorList>
            <person name="Li M.H."/>
            <person name="Liu K.W."/>
            <person name="Li Z."/>
            <person name="Lu H.C."/>
            <person name="Ye Q.L."/>
            <person name="Zhang D."/>
            <person name="Wang J.Y."/>
            <person name="Li Y.F."/>
            <person name="Zhong Z.M."/>
            <person name="Liu X."/>
            <person name="Yu X."/>
            <person name="Liu D.K."/>
            <person name="Tu X.D."/>
            <person name="Liu B."/>
            <person name="Hao Y."/>
            <person name="Liao X.Y."/>
            <person name="Jiang Y.T."/>
            <person name="Sun W.H."/>
            <person name="Chen J."/>
            <person name="Chen Y.Q."/>
            <person name="Ai Y."/>
            <person name="Zhai J.W."/>
            <person name="Wu S.S."/>
            <person name="Zhou Z."/>
            <person name="Hsiao Y.Y."/>
            <person name="Wu W.L."/>
            <person name="Chen Y.Y."/>
            <person name="Lin Y.F."/>
            <person name="Hsu J.L."/>
            <person name="Li C.Y."/>
            <person name="Wang Z.W."/>
            <person name="Zhao X."/>
            <person name="Zhong W.Y."/>
            <person name="Ma X.K."/>
            <person name="Ma L."/>
            <person name="Huang J."/>
            <person name="Chen G.Z."/>
            <person name="Huang M.Z."/>
            <person name="Huang L."/>
            <person name="Peng D.H."/>
            <person name="Luo Y.B."/>
            <person name="Zou S.Q."/>
            <person name="Chen S.P."/>
            <person name="Lan S."/>
            <person name="Tsai W.C."/>
            <person name="Van de Peer Y."/>
            <person name="Liu Z.J."/>
        </authorList>
    </citation>
    <scope>NUCLEOTIDE SEQUENCE [LARGE SCALE GENOMIC DNA]</scope>
    <source>
        <strain evidence="1">Lor288</strain>
    </source>
</reference>